<dbReference type="AlphaFoldDB" id="A0A2P2PY88"/>
<name>A0A2P2PY88_RHIMU</name>
<dbReference type="EMBL" id="GGEC01079181">
    <property type="protein sequence ID" value="MBX59665.1"/>
    <property type="molecule type" value="Transcribed_RNA"/>
</dbReference>
<sequence length="59" mass="6365">MIRLILAIGRYLSCSRTLEFERGLCSPLSWLPPPGLVGAPAAMLPAKTLSHNTGERLTS</sequence>
<accession>A0A2P2PY88</accession>
<evidence type="ECO:0000313" key="1">
    <source>
        <dbReference type="EMBL" id="MBX59665.1"/>
    </source>
</evidence>
<protein>
    <submittedName>
        <fullName evidence="1">Uncharacterized protein</fullName>
    </submittedName>
</protein>
<organism evidence="1">
    <name type="scientific">Rhizophora mucronata</name>
    <name type="common">Asiatic mangrove</name>
    <dbReference type="NCBI Taxonomy" id="61149"/>
    <lineage>
        <taxon>Eukaryota</taxon>
        <taxon>Viridiplantae</taxon>
        <taxon>Streptophyta</taxon>
        <taxon>Embryophyta</taxon>
        <taxon>Tracheophyta</taxon>
        <taxon>Spermatophyta</taxon>
        <taxon>Magnoliopsida</taxon>
        <taxon>eudicotyledons</taxon>
        <taxon>Gunneridae</taxon>
        <taxon>Pentapetalae</taxon>
        <taxon>rosids</taxon>
        <taxon>fabids</taxon>
        <taxon>Malpighiales</taxon>
        <taxon>Rhizophoraceae</taxon>
        <taxon>Rhizophora</taxon>
    </lineage>
</organism>
<reference evidence="1" key="1">
    <citation type="submission" date="2018-02" db="EMBL/GenBank/DDBJ databases">
        <title>Rhizophora mucronata_Transcriptome.</title>
        <authorList>
            <person name="Meera S.P."/>
            <person name="Sreeshan A."/>
            <person name="Augustine A."/>
        </authorList>
    </citation>
    <scope>NUCLEOTIDE SEQUENCE</scope>
    <source>
        <tissue evidence="1">Leaf</tissue>
    </source>
</reference>
<proteinExistence type="predicted"/>